<feature type="transmembrane region" description="Helical" evidence="1">
    <location>
        <begin position="153"/>
        <end position="177"/>
    </location>
</feature>
<evidence type="ECO:0000313" key="3">
    <source>
        <dbReference type="EMBL" id="AAT85653.1"/>
    </source>
</evidence>
<dbReference type="AlphaFoldDB" id="Q46955"/>
<reference evidence="2" key="1">
    <citation type="journal article" date="1996" name="J. Bacteriol.">
        <title>Identification of the O antigen polymerase (rfc) gene in Escherichia coli O4 by insertional mutagenesis using a nonpolar chloramphenicol resistance cassette.</title>
        <authorList>
            <person name="Lukomski S."/>
            <person name="Hull R.A."/>
            <person name="Hull S.I."/>
        </authorList>
    </citation>
    <scope>NUCLEOTIDE SEQUENCE</scope>
    <source>
        <strain evidence="2">SH1</strain>
    </source>
</reference>
<dbReference type="Pfam" id="PF14897">
    <property type="entry name" value="EpsG"/>
    <property type="match status" value="1"/>
</dbReference>
<sequence length="395" mass="45421">MIYLLFFFALFMICTFLTHRRQALYVVSALVFLFLALTYPSGGDWIGYFLHYDCMVNEQCNNGFIMFEPGYELIVSLFGYLGFQTIIIFIAAVNVILILNFAKHFENGSFVIVAIMCMFLWSVYVEAIRQALALSIVIFGIHSLFLGRKRKFITLVLFASTFHITALICFLLMTPLFSKKLSKIISYSLLIFSSFFFAFSETILSALLAILPEGSIASEKLSFYLATEQYRPQLSIGSGTILDIILIFLICVSFKRIKKYMLANYNAANEILLIGCCLYISFGIFIGKMMPVMTRIGWYGFPFVIVLLYINLGYSEYFKRYINKRGCGYSKLLIAFYFLLQILRPLTYDYSYYNIMHQDTLLNRFDALDDASLRQSAKRKCFDLGKIGYGFLCSI</sequence>
<keyword evidence="1" id="KW-0472">Membrane</keyword>
<keyword evidence="1" id="KW-1133">Transmembrane helix</keyword>
<feature type="transmembrane region" description="Helical" evidence="1">
    <location>
        <begin position="189"/>
        <end position="210"/>
    </location>
</feature>
<evidence type="ECO:0000313" key="2">
    <source>
        <dbReference type="EMBL" id="AAC43898.1"/>
    </source>
</evidence>
<feature type="transmembrane region" description="Helical" evidence="1">
    <location>
        <begin position="296"/>
        <end position="314"/>
    </location>
</feature>
<organism evidence="2">
    <name type="scientific">Escherichia coli</name>
    <dbReference type="NCBI Taxonomy" id="562"/>
    <lineage>
        <taxon>Bacteria</taxon>
        <taxon>Pseudomonadati</taxon>
        <taxon>Pseudomonadota</taxon>
        <taxon>Gammaproteobacteria</taxon>
        <taxon>Enterobacterales</taxon>
        <taxon>Enterobacteriaceae</taxon>
        <taxon>Escherichia</taxon>
    </lineage>
</organism>
<feature type="transmembrane region" description="Helical" evidence="1">
    <location>
        <begin position="30"/>
        <end position="52"/>
    </location>
</feature>
<reference evidence="3" key="2">
    <citation type="journal article" date="2005" name="FEMS Microbiol. Lett.">
        <title>Evolutionary origins and sequence of the Escherichia coli O4 O-antigen gene cluster.</title>
        <authorList>
            <person name="D'Souza J.M."/>
            <person name="Samuel G.N."/>
            <person name="Reeves P.R."/>
        </authorList>
    </citation>
    <scope>NUCLEOTIDE SEQUENCE</scope>
</reference>
<gene>
    <name evidence="2" type="primary">rfc</name>
    <name evidence="3" type="synonym">wzy</name>
</gene>
<feature type="transmembrane region" description="Helical" evidence="1">
    <location>
        <begin position="230"/>
        <end position="250"/>
    </location>
</feature>
<name>Q46955_ECOLX</name>
<feature type="transmembrane region" description="Helical" evidence="1">
    <location>
        <begin position="131"/>
        <end position="147"/>
    </location>
</feature>
<protein>
    <submittedName>
        <fullName evidence="2">O antigen polymerase</fullName>
    </submittedName>
    <submittedName>
        <fullName evidence="3">Wzy</fullName>
    </submittedName>
</protein>
<proteinExistence type="predicted"/>
<evidence type="ECO:0000256" key="1">
    <source>
        <dbReference type="SAM" id="Phobius"/>
    </source>
</evidence>
<dbReference type="EMBL" id="AY568960">
    <property type="protein sequence ID" value="AAT85653.1"/>
    <property type="molecule type" value="Genomic_DNA"/>
</dbReference>
<dbReference type="InterPro" id="IPR049458">
    <property type="entry name" value="EpsG-like"/>
</dbReference>
<accession>Q46955</accession>
<dbReference type="GeneID" id="86946991"/>
<feature type="transmembrane region" description="Helical" evidence="1">
    <location>
        <begin position="108"/>
        <end position="124"/>
    </location>
</feature>
<feature type="transmembrane region" description="Helical" evidence="1">
    <location>
        <begin position="326"/>
        <end position="343"/>
    </location>
</feature>
<dbReference type="PATRIC" id="fig|562.10853.peg.2217"/>
<dbReference type="RefSeq" id="WP_001334129.1">
    <property type="nucleotide sequence ID" value="NZ_AP024112.1"/>
</dbReference>
<feature type="transmembrane region" description="Helical" evidence="1">
    <location>
        <begin position="73"/>
        <end position="102"/>
    </location>
</feature>
<keyword evidence="1" id="KW-0812">Transmembrane</keyword>
<dbReference type="EMBL" id="U39042">
    <property type="protein sequence ID" value="AAC43898.1"/>
    <property type="molecule type" value="Genomic_DNA"/>
</dbReference>
<feature type="transmembrane region" description="Helical" evidence="1">
    <location>
        <begin position="271"/>
        <end position="290"/>
    </location>
</feature>